<dbReference type="RefSeq" id="WP_354023222.1">
    <property type="nucleotide sequence ID" value="NZ_JBEPSJ010000001.1"/>
</dbReference>
<dbReference type="Proteomes" id="UP001549257">
    <property type="component" value="Unassembled WGS sequence"/>
</dbReference>
<dbReference type="SFLD" id="SFLDS00003">
    <property type="entry name" value="Haloacid_Dehalogenase"/>
    <property type="match status" value="1"/>
</dbReference>
<dbReference type="NCBIfam" id="TIGR01509">
    <property type="entry name" value="HAD-SF-IA-v3"/>
    <property type="match status" value="1"/>
</dbReference>
<dbReference type="SFLD" id="SFLDG01135">
    <property type="entry name" value="C1.5.6:_HAD__Beta-PGM__Phospha"/>
    <property type="match status" value="1"/>
</dbReference>
<accession>A0ABV2QJH9</accession>
<dbReference type="Gene3D" id="3.40.50.1000">
    <property type="entry name" value="HAD superfamily/HAD-like"/>
    <property type="match status" value="1"/>
</dbReference>
<evidence type="ECO:0000313" key="1">
    <source>
        <dbReference type="EMBL" id="MET4581028.1"/>
    </source>
</evidence>
<dbReference type="InterPro" id="IPR023198">
    <property type="entry name" value="PGP-like_dom2"/>
</dbReference>
<name>A0ABV2QJH9_9MICO</name>
<dbReference type="PRINTS" id="PR00413">
    <property type="entry name" value="HADHALOGNASE"/>
</dbReference>
<gene>
    <name evidence="1" type="ORF">ABIE21_000518</name>
</gene>
<sequence>MRENDTPARAAVLFDIDGTLVDSNYLHIDAWDRAFTGVGHPVDLWKIHRAIGMDSGKLLETLLGDDASALGDDAKERHTAVYMESTDRLRAISGADELLAELARRGHSVVLATSAPEGELKILLGVLDVDDAVQAVTSAEDVGTAKPDPDIIHVALDRAGASADAAVMVGDSVWDMGAATRAGVRSIGVLSGGFGREELVSAGAAEVYDDVVDLLEKLDSSLLAETGR</sequence>
<dbReference type="InterPro" id="IPR050155">
    <property type="entry name" value="HAD-like_hydrolase_sf"/>
</dbReference>
<keyword evidence="1" id="KW-0378">Hydrolase</keyword>
<dbReference type="SUPFAM" id="SSF56784">
    <property type="entry name" value="HAD-like"/>
    <property type="match status" value="1"/>
</dbReference>
<keyword evidence="2" id="KW-1185">Reference proteome</keyword>
<evidence type="ECO:0000313" key="2">
    <source>
        <dbReference type="Proteomes" id="UP001549257"/>
    </source>
</evidence>
<comment type="caution">
    <text evidence="1">The sequence shown here is derived from an EMBL/GenBank/DDBJ whole genome shotgun (WGS) entry which is preliminary data.</text>
</comment>
<dbReference type="InterPro" id="IPR041492">
    <property type="entry name" value="HAD_2"/>
</dbReference>
<organism evidence="1 2">
    <name type="scientific">Conyzicola nivalis</name>
    <dbReference type="NCBI Taxonomy" id="1477021"/>
    <lineage>
        <taxon>Bacteria</taxon>
        <taxon>Bacillati</taxon>
        <taxon>Actinomycetota</taxon>
        <taxon>Actinomycetes</taxon>
        <taxon>Micrococcales</taxon>
        <taxon>Microbacteriaceae</taxon>
        <taxon>Conyzicola</taxon>
    </lineage>
</organism>
<dbReference type="NCBIfam" id="TIGR01549">
    <property type="entry name" value="HAD-SF-IA-v1"/>
    <property type="match status" value="1"/>
</dbReference>
<dbReference type="PANTHER" id="PTHR43434:SF16">
    <property type="entry name" value="BLL8046 PROTEIN"/>
    <property type="match status" value="1"/>
</dbReference>
<reference evidence="1 2" key="1">
    <citation type="submission" date="2024-06" db="EMBL/GenBank/DDBJ databases">
        <title>Sorghum-associated microbial communities from plants grown in Nebraska, USA.</title>
        <authorList>
            <person name="Schachtman D."/>
        </authorList>
    </citation>
    <scope>NUCLEOTIDE SEQUENCE [LARGE SCALE GENOMIC DNA]</scope>
    <source>
        <strain evidence="1 2">2857</strain>
    </source>
</reference>
<dbReference type="InterPro" id="IPR036412">
    <property type="entry name" value="HAD-like_sf"/>
</dbReference>
<dbReference type="GO" id="GO:0016787">
    <property type="term" value="F:hydrolase activity"/>
    <property type="evidence" value="ECO:0007669"/>
    <property type="project" value="UniProtKB-KW"/>
</dbReference>
<dbReference type="Gene3D" id="1.10.150.240">
    <property type="entry name" value="Putative phosphatase, domain 2"/>
    <property type="match status" value="1"/>
</dbReference>
<dbReference type="InterPro" id="IPR023214">
    <property type="entry name" value="HAD_sf"/>
</dbReference>
<dbReference type="Pfam" id="PF13419">
    <property type="entry name" value="HAD_2"/>
    <property type="match status" value="1"/>
</dbReference>
<dbReference type="InterPro" id="IPR006439">
    <property type="entry name" value="HAD-SF_hydro_IA"/>
</dbReference>
<protein>
    <submittedName>
        <fullName evidence="1">HAD superfamily hydrolase (TIGR01549 family)</fullName>
    </submittedName>
</protein>
<proteinExistence type="predicted"/>
<dbReference type="EMBL" id="JBEPSJ010000001">
    <property type="protein sequence ID" value="MET4581028.1"/>
    <property type="molecule type" value="Genomic_DNA"/>
</dbReference>
<dbReference type="SFLD" id="SFLDG01129">
    <property type="entry name" value="C1.5:_HAD__Beta-PGM__Phosphata"/>
    <property type="match status" value="1"/>
</dbReference>
<dbReference type="PANTHER" id="PTHR43434">
    <property type="entry name" value="PHOSPHOGLYCOLATE PHOSPHATASE"/>
    <property type="match status" value="1"/>
</dbReference>